<proteinExistence type="predicted"/>
<accession>A0ABQ7QJ62</accession>
<evidence type="ECO:0000256" key="1">
    <source>
        <dbReference type="SAM" id="MobiDB-lite"/>
    </source>
</evidence>
<dbReference type="Proteomes" id="UP000823941">
    <property type="component" value="Chromosome 13"/>
</dbReference>
<keyword evidence="3" id="KW-1185">Reference proteome</keyword>
<gene>
    <name evidence="2" type="ORF">JYU34_009256</name>
</gene>
<evidence type="ECO:0008006" key="4">
    <source>
        <dbReference type="Google" id="ProtNLM"/>
    </source>
</evidence>
<evidence type="ECO:0000313" key="2">
    <source>
        <dbReference type="EMBL" id="KAG7305217.1"/>
    </source>
</evidence>
<organism evidence="2 3">
    <name type="scientific">Plutella xylostella</name>
    <name type="common">Diamondback moth</name>
    <name type="synonym">Plutella maculipennis</name>
    <dbReference type="NCBI Taxonomy" id="51655"/>
    <lineage>
        <taxon>Eukaryota</taxon>
        <taxon>Metazoa</taxon>
        <taxon>Ecdysozoa</taxon>
        <taxon>Arthropoda</taxon>
        <taxon>Hexapoda</taxon>
        <taxon>Insecta</taxon>
        <taxon>Pterygota</taxon>
        <taxon>Neoptera</taxon>
        <taxon>Endopterygota</taxon>
        <taxon>Lepidoptera</taxon>
        <taxon>Glossata</taxon>
        <taxon>Ditrysia</taxon>
        <taxon>Yponomeutoidea</taxon>
        <taxon>Plutellidae</taxon>
        <taxon>Plutella</taxon>
    </lineage>
</organism>
<dbReference type="EMBL" id="JAHIBW010000013">
    <property type="protein sequence ID" value="KAG7305217.1"/>
    <property type="molecule type" value="Genomic_DNA"/>
</dbReference>
<protein>
    <recommendedName>
        <fullName evidence="4">N-acetyltransferase domain-containing protein</fullName>
    </recommendedName>
</protein>
<name>A0ABQ7QJ62_PLUXY</name>
<reference evidence="2 3" key="1">
    <citation type="submission" date="2021-06" db="EMBL/GenBank/DDBJ databases">
        <title>A haploid diamondback moth (Plutella xylostella L.) genome assembly resolves 31 chromosomes and identifies a diamide resistance mutation.</title>
        <authorList>
            <person name="Ward C.M."/>
            <person name="Perry K.D."/>
            <person name="Baker G."/>
            <person name="Powis K."/>
            <person name="Heckel D.G."/>
            <person name="Baxter S.W."/>
        </authorList>
    </citation>
    <scope>NUCLEOTIDE SEQUENCE [LARGE SCALE GENOMIC DNA]</scope>
    <source>
        <strain evidence="2 3">LV</strain>
        <tissue evidence="2">Single pupa</tissue>
    </source>
</reference>
<sequence>MMRASNILRYLSCGRKVNRKAPDAHLHCGRRHTITRHYADAKKPPKSEPAAIQTTTTTDTSERLRVRRARPGDAPRVVRFVREHAGGWPGAPPARAAALALSDLVARALAQGHSMLAEQQERQAGWARVRGVAIGSAACPWDAALLARWGRCLRAAPARDLVAATAHCLRAPKLHEKYRVHNILQMTLIVPSDSASSQELVRLLVGHAIKRGRDAGFPLLRFDVTNAEAAKALESLNLTKEWENTFSETNPKPDSTADRNNIFVYSVFTNPSIVNDSNESSAK</sequence>
<feature type="region of interest" description="Disordered" evidence="1">
    <location>
        <begin position="40"/>
        <end position="61"/>
    </location>
</feature>
<comment type="caution">
    <text evidence="2">The sequence shown here is derived from an EMBL/GenBank/DDBJ whole genome shotgun (WGS) entry which is preliminary data.</text>
</comment>
<dbReference type="Gene3D" id="3.40.630.30">
    <property type="match status" value="1"/>
</dbReference>
<dbReference type="InterPro" id="IPR016181">
    <property type="entry name" value="Acyl_CoA_acyltransferase"/>
</dbReference>
<evidence type="ECO:0000313" key="3">
    <source>
        <dbReference type="Proteomes" id="UP000823941"/>
    </source>
</evidence>
<dbReference type="SUPFAM" id="SSF55729">
    <property type="entry name" value="Acyl-CoA N-acyltransferases (Nat)"/>
    <property type="match status" value="1"/>
</dbReference>